<dbReference type="RefSeq" id="WP_158741214.1">
    <property type="nucleotide sequence ID" value="NZ_WSLF01000011.1"/>
</dbReference>
<gene>
    <name evidence="2" type="ORF">GND95_11015</name>
</gene>
<evidence type="ECO:0000313" key="2">
    <source>
        <dbReference type="EMBL" id="KAE9632036.1"/>
    </source>
</evidence>
<feature type="transmembrane region" description="Helical" evidence="1">
    <location>
        <begin position="186"/>
        <end position="208"/>
    </location>
</feature>
<keyword evidence="1" id="KW-1133">Transmembrane helix</keyword>
<sequence>MFKMYFLCGIIERGRVMEQISLFKLIIVGVPETTLNLLIGLVLCRDNVKKDWKSFIFKMVASIIVILITIYFARREFKNVTLLAGTITLIYVIIFKIIWEMNFRQSILSGCSTMFLLCCLETITLPLYNKFLQSMRFADIFDASILFSPFLRLLHIIFFLILTKWNLRNNEVISGKWSKQNKHSKFAIIIIIFSILWCMISMLNYIDLNYRIALFKEDTSFLVGNMKIFFWMTVWFFVFLLVLLYYIFNFLDTQKMFDISLEEILSTAGEELSKEEIKGYIEILQQKYNEKGGK</sequence>
<evidence type="ECO:0000313" key="3">
    <source>
        <dbReference type="Proteomes" id="UP000483018"/>
    </source>
</evidence>
<feature type="transmembrane region" description="Helical" evidence="1">
    <location>
        <begin position="20"/>
        <end position="43"/>
    </location>
</feature>
<comment type="caution">
    <text evidence="2">The sequence shown here is derived from an EMBL/GenBank/DDBJ whole genome shotgun (WGS) entry which is preliminary data.</text>
</comment>
<dbReference type="Proteomes" id="UP000483018">
    <property type="component" value="Unassembled WGS sequence"/>
</dbReference>
<reference evidence="2 3" key="1">
    <citation type="submission" date="2019-12" db="EMBL/GenBank/DDBJ databases">
        <title>Defluviitalea raffinosedens, isolated from a biogas fermenter, genome sequencing and characterization.</title>
        <authorList>
            <person name="Rettenmaier R."/>
            <person name="Schneider M."/>
            <person name="Neuhaus K."/>
            <person name="Liebl W."/>
            <person name="Zverlov V."/>
        </authorList>
    </citation>
    <scope>NUCLEOTIDE SEQUENCE [LARGE SCALE GENOMIC DNA]</scope>
    <source>
        <strain evidence="2 3">249c-K6</strain>
    </source>
</reference>
<evidence type="ECO:0000256" key="1">
    <source>
        <dbReference type="SAM" id="Phobius"/>
    </source>
</evidence>
<name>A0A7C8HGR5_9FIRM</name>
<keyword evidence="1" id="KW-0812">Transmembrane</keyword>
<feature type="transmembrane region" description="Helical" evidence="1">
    <location>
        <begin position="228"/>
        <end position="248"/>
    </location>
</feature>
<feature type="transmembrane region" description="Helical" evidence="1">
    <location>
        <begin position="80"/>
        <end position="99"/>
    </location>
</feature>
<organism evidence="2 3">
    <name type="scientific">Defluviitalea raffinosedens</name>
    <dbReference type="NCBI Taxonomy" id="1450156"/>
    <lineage>
        <taxon>Bacteria</taxon>
        <taxon>Bacillati</taxon>
        <taxon>Bacillota</taxon>
        <taxon>Clostridia</taxon>
        <taxon>Lachnospirales</taxon>
        <taxon>Defluviitaleaceae</taxon>
        <taxon>Defluviitalea</taxon>
    </lineage>
</organism>
<feature type="transmembrane region" description="Helical" evidence="1">
    <location>
        <begin position="106"/>
        <end position="128"/>
    </location>
</feature>
<dbReference type="AlphaFoldDB" id="A0A7C8HGR5"/>
<feature type="transmembrane region" description="Helical" evidence="1">
    <location>
        <begin position="140"/>
        <end position="165"/>
    </location>
</feature>
<dbReference type="EMBL" id="WSLF01000011">
    <property type="protein sequence ID" value="KAE9632036.1"/>
    <property type="molecule type" value="Genomic_DNA"/>
</dbReference>
<keyword evidence="1" id="KW-0472">Membrane</keyword>
<accession>A0A7C8HGR5</accession>
<protein>
    <submittedName>
        <fullName evidence="2">Uncharacterized protein</fullName>
    </submittedName>
</protein>
<feature type="transmembrane region" description="Helical" evidence="1">
    <location>
        <begin position="55"/>
        <end position="74"/>
    </location>
</feature>
<proteinExistence type="predicted"/>
<keyword evidence="3" id="KW-1185">Reference proteome</keyword>